<evidence type="ECO:0000259" key="3">
    <source>
        <dbReference type="Pfam" id="PF12937"/>
    </source>
</evidence>
<accession>A0AAD5URD3</accession>
<dbReference type="SUPFAM" id="SSF52047">
    <property type="entry name" value="RNI-like"/>
    <property type="match status" value="1"/>
</dbReference>
<organism evidence="4 5">
    <name type="scientific">Meripilus lineatus</name>
    <dbReference type="NCBI Taxonomy" id="2056292"/>
    <lineage>
        <taxon>Eukaryota</taxon>
        <taxon>Fungi</taxon>
        <taxon>Dikarya</taxon>
        <taxon>Basidiomycota</taxon>
        <taxon>Agaricomycotina</taxon>
        <taxon>Agaricomycetes</taxon>
        <taxon>Polyporales</taxon>
        <taxon>Meripilaceae</taxon>
        <taxon>Meripilus</taxon>
    </lineage>
</organism>
<evidence type="ECO:0000313" key="5">
    <source>
        <dbReference type="Proteomes" id="UP001212997"/>
    </source>
</evidence>
<dbReference type="Pfam" id="PF12937">
    <property type="entry name" value="F-box-like"/>
    <property type="match status" value="1"/>
</dbReference>
<evidence type="ECO:0000256" key="1">
    <source>
        <dbReference type="SAM" id="Coils"/>
    </source>
</evidence>
<feature type="coiled-coil region" evidence="1">
    <location>
        <begin position="82"/>
        <end position="109"/>
    </location>
</feature>
<name>A0AAD5URD3_9APHY</name>
<proteinExistence type="predicted"/>
<protein>
    <recommendedName>
        <fullName evidence="3">F-box domain-containing protein</fullName>
    </recommendedName>
</protein>
<dbReference type="InterPro" id="IPR001810">
    <property type="entry name" value="F-box_dom"/>
</dbReference>
<comment type="caution">
    <text evidence="4">The sequence shown here is derived from an EMBL/GenBank/DDBJ whole genome shotgun (WGS) entry which is preliminary data.</text>
</comment>
<dbReference type="Gene3D" id="3.80.10.10">
    <property type="entry name" value="Ribonuclease Inhibitor"/>
    <property type="match status" value="1"/>
</dbReference>
<dbReference type="EMBL" id="JANAWD010000813">
    <property type="protein sequence ID" value="KAJ3475706.1"/>
    <property type="molecule type" value="Genomic_DNA"/>
</dbReference>
<dbReference type="InterPro" id="IPR032675">
    <property type="entry name" value="LRR_dom_sf"/>
</dbReference>
<dbReference type="AlphaFoldDB" id="A0AAD5URD3"/>
<feature type="domain" description="F-box" evidence="3">
    <location>
        <begin position="114"/>
        <end position="164"/>
    </location>
</feature>
<dbReference type="Proteomes" id="UP001212997">
    <property type="component" value="Unassembled WGS sequence"/>
</dbReference>
<evidence type="ECO:0000256" key="2">
    <source>
        <dbReference type="SAM" id="MobiDB-lite"/>
    </source>
</evidence>
<evidence type="ECO:0000313" key="4">
    <source>
        <dbReference type="EMBL" id="KAJ3475706.1"/>
    </source>
</evidence>
<feature type="region of interest" description="Disordered" evidence="2">
    <location>
        <begin position="46"/>
        <end position="69"/>
    </location>
</feature>
<sequence>MACAAIEAPIPRSAATFSWSPPVNSPPPYDFFEAFPAVHPGDPRATYSTRPSAGFYQGDSSRHPGPRRAAGNLSIPHLREALNSLDSKMASLLSEREVLECKLEQAVRLQVPVQRLPNELLASIFVIGVMGTEEEDALMLSTVMLVCRYWKEVAISCPILWSRVAAGTRHSLDKARRKLERSKSAPLHVSVDFSPRAENSTVTTESIARTMDLLRTSIWRWKSFRLTVPNRPQANAALRLCKEEAPLLETLSIRILHSMQDDHYSHAPLPIFNGRLPSIKSTSFTSFNFGWDISLLTGLRVLKLGGYWNGFSPSVDTILTILRNCPRLEELALRNMSDVDPDSCTVVASDPSEQDGFAERLVRVSDSRTIHLPRLSKASFYYSGILRTRTILSLLSFPVLERIELCFLDNVSPVIEHLRRQSLTSLPLKQMRIESSFFNELKLVRLLRRMPSLTTLELVDVEDASSNLLKVSLSFDHDRIAS</sequence>
<reference evidence="4" key="1">
    <citation type="submission" date="2022-07" db="EMBL/GenBank/DDBJ databases">
        <title>Genome Sequence of Physisporinus lineatus.</title>
        <authorList>
            <person name="Buettner E."/>
        </authorList>
    </citation>
    <scope>NUCLEOTIDE SEQUENCE</scope>
    <source>
        <strain evidence="4">VT162</strain>
    </source>
</reference>
<dbReference type="Gene3D" id="1.20.1280.50">
    <property type="match status" value="1"/>
</dbReference>
<keyword evidence="1" id="KW-0175">Coiled coil</keyword>
<gene>
    <name evidence="4" type="ORF">NLI96_g11659</name>
</gene>
<keyword evidence="5" id="KW-1185">Reference proteome</keyword>